<name>A0ACC7LJK2_9FLAO</name>
<evidence type="ECO:0000313" key="1">
    <source>
        <dbReference type="EMBL" id="MFH6603444.1"/>
    </source>
</evidence>
<protein>
    <submittedName>
        <fullName evidence="1">Uncharacterized protein</fullName>
    </submittedName>
</protein>
<organism evidence="1 2">
    <name type="scientific">Meishania litoralis</name>
    <dbReference type="NCBI Taxonomy" id="3434685"/>
    <lineage>
        <taxon>Bacteria</taxon>
        <taxon>Pseudomonadati</taxon>
        <taxon>Bacteroidota</taxon>
        <taxon>Flavobacteriia</taxon>
        <taxon>Flavobacteriales</taxon>
        <taxon>Flavobacteriaceae</taxon>
        <taxon>Meishania</taxon>
    </lineage>
</organism>
<comment type="caution">
    <text evidence="1">The sequence shown here is derived from an EMBL/GenBank/DDBJ whole genome shotgun (WGS) entry which is preliminary data.</text>
</comment>
<dbReference type="EMBL" id="JBHFPV010000001">
    <property type="protein sequence ID" value="MFH6603444.1"/>
    <property type="molecule type" value="Genomic_DNA"/>
</dbReference>
<gene>
    <name evidence="1" type="ORF">ACEZ3G_08145</name>
</gene>
<accession>A0ACC7LJK2</accession>
<keyword evidence="2" id="KW-1185">Reference proteome</keyword>
<dbReference type="Proteomes" id="UP001595191">
    <property type="component" value="Unassembled WGS sequence"/>
</dbReference>
<evidence type="ECO:0000313" key="2">
    <source>
        <dbReference type="Proteomes" id="UP001595191"/>
    </source>
</evidence>
<sequence>MMLNPNSTSLGFFTAVSLISFNETSTTEIIDKWERPLITIHKVEGSDSSVIAPADSKGYSINKLVENLKKLENFKNLPDNWNGYGGLGFEENFLDSIKEIIKDTSYQPEIFPTGRNSIQFEFSKGENFLEVEIFHDHAEYYGEIEGYEIEKNIPINSINSEINAFFRSF</sequence>
<reference evidence="1" key="1">
    <citation type="submission" date="2024-09" db="EMBL/GenBank/DDBJ databases">
        <authorList>
            <person name="Liu J."/>
        </authorList>
    </citation>
    <scope>NUCLEOTIDE SEQUENCE</scope>
    <source>
        <strain evidence="1">NBU2967</strain>
    </source>
</reference>
<proteinExistence type="predicted"/>